<dbReference type="EMBL" id="CAUYUJ010011681">
    <property type="protein sequence ID" value="CAK0832402.1"/>
    <property type="molecule type" value="Genomic_DNA"/>
</dbReference>
<evidence type="ECO:0000313" key="2">
    <source>
        <dbReference type="EMBL" id="CAK0832402.1"/>
    </source>
</evidence>
<name>A0ABN9SKS6_9DINO</name>
<gene>
    <name evidence="2" type="ORF">PCOR1329_LOCUS30426</name>
</gene>
<dbReference type="Proteomes" id="UP001189429">
    <property type="component" value="Unassembled WGS sequence"/>
</dbReference>
<feature type="non-terminal residue" evidence="2">
    <location>
        <position position="217"/>
    </location>
</feature>
<accession>A0ABN9SKS6</accession>
<evidence type="ECO:0000313" key="3">
    <source>
        <dbReference type="Proteomes" id="UP001189429"/>
    </source>
</evidence>
<keyword evidence="3" id="KW-1185">Reference proteome</keyword>
<sequence>QASCSVAGLLAAGAPPGLDISEAHHWEFSYWYDVNSELDATVETATGKAFDTSEHCNVEKVLELHPQLSFTRALPPQDRELAIADFFALWPQSADATVKTSTSTTIVDLQADEVLAALAPGARPPTAYDGPFPKAAVGEDAGAVPAAATVDRPTRKSVEDVDMHLATSPEDSSEQAGPEVLKPQPPPIKKAKFYKVEMTETPAAMKVKGQTYLETLM</sequence>
<reference evidence="2" key="1">
    <citation type="submission" date="2023-10" db="EMBL/GenBank/DDBJ databases">
        <authorList>
            <person name="Chen Y."/>
            <person name="Shah S."/>
            <person name="Dougan E. K."/>
            <person name="Thang M."/>
            <person name="Chan C."/>
        </authorList>
    </citation>
    <scope>NUCLEOTIDE SEQUENCE [LARGE SCALE GENOMIC DNA]</scope>
</reference>
<proteinExistence type="predicted"/>
<feature type="region of interest" description="Disordered" evidence="1">
    <location>
        <begin position="166"/>
        <end position="187"/>
    </location>
</feature>
<evidence type="ECO:0000256" key="1">
    <source>
        <dbReference type="SAM" id="MobiDB-lite"/>
    </source>
</evidence>
<protein>
    <submittedName>
        <fullName evidence="2">Uncharacterized protein</fullName>
    </submittedName>
</protein>
<comment type="caution">
    <text evidence="2">The sequence shown here is derived from an EMBL/GenBank/DDBJ whole genome shotgun (WGS) entry which is preliminary data.</text>
</comment>
<organism evidence="2 3">
    <name type="scientific">Prorocentrum cordatum</name>
    <dbReference type="NCBI Taxonomy" id="2364126"/>
    <lineage>
        <taxon>Eukaryota</taxon>
        <taxon>Sar</taxon>
        <taxon>Alveolata</taxon>
        <taxon>Dinophyceae</taxon>
        <taxon>Prorocentrales</taxon>
        <taxon>Prorocentraceae</taxon>
        <taxon>Prorocentrum</taxon>
    </lineage>
</organism>
<feature type="non-terminal residue" evidence="2">
    <location>
        <position position="1"/>
    </location>
</feature>